<accession>A0A2A7URJ1</accession>
<evidence type="ECO:0000256" key="7">
    <source>
        <dbReference type="RuleBase" id="RU362065"/>
    </source>
</evidence>
<comment type="caution">
    <text evidence="10">The sequence shown here is derived from an EMBL/GenBank/DDBJ whole genome shotgun (WGS) entry which is preliminary data.</text>
</comment>
<dbReference type="EMBL" id="PDEA01000001">
    <property type="protein sequence ID" value="PEH87935.1"/>
    <property type="molecule type" value="Genomic_DNA"/>
</dbReference>
<dbReference type="InterPro" id="IPR053927">
    <property type="entry name" value="FlgK_helical"/>
</dbReference>
<evidence type="ECO:0000256" key="6">
    <source>
        <dbReference type="ARBA" id="ARBA00023143"/>
    </source>
</evidence>
<evidence type="ECO:0000256" key="4">
    <source>
        <dbReference type="ARBA" id="ARBA00016244"/>
    </source>
</evidence>
<comment type="subcellular location">
    <subcellularLocation>
        <location evidence="1 7">Bacterial flagellum</location>
    </subcellularLocation>
    <subcellularLocation>
        <location evidence="2 7">Secreted</location>
    </subcellularLocation>
</comment>
<sequence>MSMLFNGLTGVVASQVALNTVSHNLANALTPNYTRQGVVLTAKASANTALSAGDGVAVTSLIRYADSYKTQQMWRAASTKGEYEAAQTYLLQLEQVMGDADGGINAALDKFFSALSATSVEPTSTPLRQQIIEAAKALGQTINNIGQIVSNQALAVRQQRAVAVDQVNSYIHEIAALNDKITQSAGAGLNTSSLQDQRDAKVDELSKLVGLQTTTQPDGSINLSLRGGQPLVVGNRASTVSVDAGSQFLSVSFGTETFQLGAENWGGTLGGLAALESDVLQPLDASIRGLAQVIASETNAVLQSGYGTNGAAGTDLFVFDATSTSAMLTVSAGITPEQLGLSGDPAKVGDSTKLQELIALQSKAVNIYGPGGTGMVGSSVLLGDVYTQLVGKLAMYSQQNNASYETAQTVRDQSESNWRSTSAVNTDEEAVNLMQYQQMYQANMKVITVANELFDSLLEMR</sequence>
<dbReference type="RefSeq" id="WP_066541901.1">
    <property type="nucleotide sequence ID" value="NZ_DALZQJ010000047.1"/>
</dbReference>
<evidence type="ECO:0000256" key="5">
    <source>
        <dbReference type="ARBA" id="ARBA00022525"/>
    </source>
</evidence>
<dbReference type="Pfam" id="PF22638">
    <property type="entry name" value="FlgK_D1"/>
    <property type="match status" value="1"/>
</dbReference>
<dbReference type="GO" id="GO:0005198">
    <property type="term" value="F:structural molecule activity"/>
    <property type="evidence" value="ECO:0007669"/>
    <property type="project" value="UniProtKB-UniRule"/>
</dbReference>
<evidence type="ECO:0000256" key="2">
    <source>
        <dbReference type="ARBA" id="ARBA00004613"/>
    </source>
</evidence>
<keyword evidence="10" id="KW-0282">Flagellum</keyword>
<evidence type="ECO:0000259" key="9">
    <source>
        <dbReference type="Pfam" id="PF22638"/>
    </source>
</evidence>
<proteinExistence type="inferred from homology"/>
<gene>
    <name evidence="7" type="primary">flgK</name>
    <name evidence="10" type="ORF">CRM82_04255</name>
</gene>
<feature type="domain" description="Flagellar basal-body/hook protein C-terminal" evidence="8">
    <location>
        <begin position="421"/>
        <end position="460"/>
    </location>
</feature>
<keyword evidence="11" id="KW-1185">Reference proteome</keyword>
<dbReference type="GeneID" id="80799800"/>
<dbReference type="Proteomes" id="UP000220246">
    <property type="component" value="Unassembled WGS sequence"/>
</dbReference>
<reference evidence="11" key="1">
    <citation type="submission" date="2017-09" db="EMBL/GenBank/DDBJ databases">
        <title>FDA dAtabase for Regulatory Grade micrObial Sequences (FDA-ARGOS): Supporting development and validation of Infectious Disease Dx tests.</title>
        <authorList>
            <person name="Minogue T."/>
            <person name="Wolcott M."/>
            <person name="Wasieloski L."/>
            <person name="Aguilar W."/>
            <person name="Moore D."/>
            <person name="Tallon L."/>
            <person name="Sadzewicz L."/>
            <person name="Ott S."/>
            <person name="Zhao X."/>
            <person name="Nagaraj S."/>
            <person name="Vavikolanu K."/>
            <person name="Aluvathingal J."/>
            <person name="Nadendla S."/>
            <person name="Sichtig H."/>
        </authorList>
    </citation>
    <scope>NUCLEOTIDE SEQUENCE [LARGE SCALE GENOMIC DNA]</scope>
    <source>
        <strain evidence="11">FDAARGOS_394</strain>
    </source>
</reference>
<dbReference type="GO" id="GO:0044780">
    <property type="term" value="P:bacterial-type flagellum assembly"/>
    <property type="evidence" value="ECO:0007669"/>
    <property type="project" value="InterPro"/>
</dbReference>
<keyword evidence="5 7" id="KW-0964">Secreted</keyword>
<dbReference type="SUPFAM" id="SSF64518">
    <property type="entry name" value="Phase 1 flagellin"/>
    <property type="match status" value="1"/>
</dbReference>
<keyword evidence="10" id="KW-0969">Cilium</keyword>
<evidence type="ECO:0000259" key="8">
    <source>
        <dbReference type="Pfam" id="PF06429"/>
    </source>
</evidence>
<evidence type="ECO:0000313" key="11">
    <source>
        <dbReference type="Proteomes" id="UP000220246"/>
    </source>
</evidence>
<dbReference type="InterPro" id="IPR010930">
    <property type="entry name" value="Flg_bb/hook_C_dom"/>
</dbReference>
<evidence type="ECO:0000256" key="3">
    <source>
        <dbReference type="ARBA" id="ARBA00009677"/>
    </source>
</evidence>
<dbReference type="AlphaFoldDB" id="A0A2A7URJ1"/>
<dbReference type="NCBIfam" id="TIGR02492">
    <property type="entry name" value="flgK_ends"/>
    <property type="match status" value="1"/>
</dbReference>
<dbReference type="OrthoDB" id="9802553at2"/>
<evidence type="ECO:0000256" key="1">
    <source>
        <dbReference type="ARBA" id="ARBA00004365"/>
    </source>
</evidence>
<keyword evidence="6 7" id="KW-0975">Bacterial flagellum</keyword>
<comment type="similarity">
    <text evidence="3 7">Belongs to the flagella basal body rod proteins family.</text>
</comment>
<dbReference type="Pfam" id="PF06429">
    <property type="entry name" value="Flg_bbr_C"/>
    <property type="match status" value="1"/>
</dbReference>
<dbReference type="GO" id="GO:0005576">
    <property type="term" value="C:extracellular region"/>
    <property type="evidence" value="ECO:0007669"/>
    <property type="project" value="UniProtKB-SubCell"/>
</dbReference>
<protein>
    <recommendedName>
        <fullName evidence="4 7">Flagellar hook-associated protein 1</fullName>
        <shortName evidence="7">HAP1</shortName>
    </recommendedName>
</protein>
<dbReference type="PANTHER" id="PTHR30033">
    <property type="entry name" value="FLAGELLAR HOOK-ASSOCIATED PROTEIN 1"/>
    <property type="match status" value="1"/>
</dbReference>
<evidence type="ECO:0000313" key="10">
    <source>
        <dbReference type="EMBL" id="PEH87935.1"/>
    </source>
</evidence>
<dbReference type="InterPro" id="IPR002371">
    <property type="entry name" value="FlgK"/>
</dbReference>
<dbReference type="PANTHER" id="PTHR30033:SF1">
    <property type="entry name" value="FLAGELLAR HOOK-ASSOCIATED PROTEIN 1"/>
    <property type="match status" value="1"/>
</dbReference>
<name>A0A2A7URJ1_COMTR</name>
<dbReference type="GO" id="GO:0009424">
    <property type="term" value="C:bacterial-type flagellum hook"/>
    <property type="evidence" value="ECO:0007669"/>
    <property type="project" value="UniProtKB-UniRule"/>
</dbReference>
<organism evidence="10 11">
    <name type="scientific">Comamonas terrigena</name>
    <dbReference type="NCBI Taxonomy" id="32013"/>
    <lineage>
        <taxon>Bacteria</taxon>
        <taxon>Pseudomonadati</taxon>
        <taxon>Pseudomonadota</taxon>
        <taxon>Betaproteobacteria</taxon>
        <taxon>Burkholderiales</taxon>
        <taxon>Comamonadaceae</taxon>
        <taxon>Comamonas</taxon>
    </lineage>
</organism>
<dbReference type="STRING" id="1219032.GCA_001515545_04094"/>
<keyword evidence="10" id="KW-0966">Cell projection</keyword>
<feature type="domain" description="Flagellar hook-associated protein FlgK helical" evidence="9">
    <location>
        <begin position="91"/>
        <end position="317"/>
    </location>
</feature>
<dbReference type="PRINTS" id="PR01005">
    <property type="entry name" value="FLGHOOKAP1"/>
</dbReference>